<protein>
    <submittedName>
        <fullName evidence="1">Uncharacterized protein</fullName>
    </submittedName>
</protein>
<evidence type="ECO:0000313" key="1">
    <source>
        <dbReference type="EMBL" id="KRL97718.1"/>
    </source>
</evidence>
<dbReference type="EMBL" id="AZFQ01000050">
    <property type="protein sequence ID" value="KRL97718.1"/>
    <property type="molecule type" value="Genomic_DNA"/>
</dbReference>
<proteinExistence type="predicted"/>
<name>A0A0R1UX55_9LACO</name>
<dbReference type="Proteomes" id="UP000051166">
    <property type="component" value="Unassembled WGS sequence"/>
</dbReference>
<keyword evidence="2" id="KW-1185">Reference proteome</keyword>
<sequence length="62" mass="7125">MKSIKTSRIKLAVIPTVPVQNNKETCLPHFDSHYYTSLLLIRLTIVMPFVAIESHLILPRHV</sequence>
<evidence type="ECO:0000313" key="2">
    <source>
        <dbReference type="Proteomes" id="UP000051166"/>
    </source>
</evidence>
<reference evidence="1 2" key="1">
    <citation type="journal article" date="2015" name="Genome Announc.">
        <title>Expanding the biotechnology potential of lactobacilli through comparative genomics of 213 strains and associated genera.</title>
        <authorList>
            <person name="Sun Z."/>
            <person name="Harris H.M."/>
            <person name="McCann A."/>
            <person name="Guo C."/>
            <person name="Argimon S."/>
            <person name="Zhang W."/>
            <person name="Yang X."/>
            <person name="Jeffery I.B."/>
            <person name="Cooney J.C."/>
            <person name="Kagawa T.F."/>
            <person name="Liu W."/>
            <person name="Song Y."/>
            <person name="Salvetti E."/>
            <person name="Wrobel A."/>
            <person name="Rasinkangas P."/>
            <person name="Parkhill J."/>
            <person name="Rea M.C."/>
            <person name="O'Sullivan O."/>
            <person name="Ritari J."/>
            <person name="Douillard F.P."/>
            <person name="Paul Ross R."/>
            <person name="Yang R."/>
            <person name="Briner A.E."/>
            <person name="Felis G.E."/>
            <person name="de Vos W.M."/>
            <person name="Barrangou R."/>
            <person name="Klaenhammer T.R."/>
            <person name="Caufield P.W."/>
            <person name="Cui Y."/>
            <person name="Zhang H."/>
            <person name="O'Toole P.W."/>
        </authorList>
    </citation>
    <scope>NUCLEOTIDE SEQUENCE [LARGE SCALE GENOMIC DNA]</scope>
    <source>
        <strain evidence="1 2">DSM 16230</strain>
    </source>
</reference>
<organism evidence="1 2">
    <name type="scientific">Liquorilactobacillus satsumensis DSM 16230 = JCM 12392</name>
    <dbReference type="NCBI Taxonomy" id="1423801"/>
    <lineage>
        <taxon>Bacteria</taxon>
        <taxon>Bacillati</taxon>
        <taxon>Bacillota</taxon>
        <taxon>Bacilli</taxon>
        <taxon>Lactobacillales</taxon>
        <taxon>Lactobacillaceae</taxon>
        <taxon>Liquorilactobacillus</taxon>
    </lineage>
</organism>
<dbReference type="AlphaFoldDB" id="A0A0R1UX55"/>
<dbReference type="GeneID" id="98309422"/>
<dbReference type="PATRIC" id="fig|1423801.4.peg.1314"/>
<comment type="caution">
    <text evidence="1">The sequence shown here is derived from an EMBL/GenBank/DDBJ whole genome shotgun (WGS) entry which is preliminary data.</text>
</comment>
<dbReference type="RefSeq" id="WP_054756294.1">
    <property type="nucleotide sequence ID" value="NZ_AZFQ01000050.1"/>
</dbReference>
<gene>
    <name evidence="1" type="ORF">FD50_GL001284</name>
</gene>
<accession>A0A0R1UX55</accession>